<name>A0A0N4T7T9_BRUPA</name>
<keyword evidence="2" id="KW-1185">Reference proteome</keyword>
<evidence type="ECO:0000313" key="3">
    <source>
        <dbReference type="WBParaSite" id="BPAG_0000427601-mRNA-1"/>
    </source>
</evidence>
<protein>
    <submittedName>
        <fullName evidence="3">Secreted protein</fullName>
    </submittedName>
</protein>
<organism evidence="3">
    <name type="scientific">Brugia pahangi</name>
    <name type="common">Filarial nematode worm</name>
    <dbReference type="NCBI Taxonomy" id="6280"/>
    <lineage>
        <taxon>Eukaryota</taxon>
        <taxon>Metazoa</taxon>
        <taxon>Ecdysozoa</taxon>
        <taxon>Nematoda</taxon>
        <taxon>Chromadorea</taxon>
        <taxon>Rhabditida</taxon>
        <taxon>Spirurina</taxon>
        <taxon>Spiruromorpha</taxon>
        <taxon>Filarioidea</taxon>
        <taxon>Onchocercidae</taxon>
        <taxon>Brugia</taxon>
    </lineage>
</organism>
<dbReference type="WBParaSite" id="BPAG_0000427601-mRNA-1">
    <property type="protein sequence ID" value="BPAG_0000427601-mRNA-1"/>
    <property type="gene ID" value="BPAG_0000427601"/>
</dbReference>
<dbReference type="Proteomes" id="UP000278627">
    <property type="component" value="Unassembled WGS sequence"/>
</dbReference>
<accession>A0A0N4T7T9</accession>
<gene>
    <name evidence="1" type="ORF">BPAG_LOCUS4239</name>
</gene>
<proteinExistence type="predicted"/>
<reference evidence="3" key="1">
    <citation type="submission" date="2017-02" db="UniProtKB">
        <authorList>
            <consortium name="WormBaseParasite"/>
        </authorList>
    </citation>
    <scope>IDENTIFICATION</scope>
</reference>
<evidence type="ECO:0000313" key="2">
    <source>
        <dbReference type="Proteomes" id="UP000278627"/>
    </source>
</evidence>
<dbReference type="AlphaFoldDB" id="A0A0N4T7T9"/>
<reference evidence="1 2" key="2">
    <citation type="submission" date="2018-11" db="EMBL/GenBank/DDBJ databases">
        <authorList>
            <consortium name="Pathogen Informatics"/>
        </authorList>
    </citation>
    <scope>NUCLEOTIDE SEQUENCE [LARGE SCALE GENOMIC DNA]</scope>
</reference>
<dbReference type="EMBL" id="UZAD01001902">
    <property type="protein sequence ID" value="VDN85425.1"/>
    <property type="molecule type" value="Genomic_DNA"/>
</dbReference>
<sequence length="49" mass="5733">MVALVAVAVVVVRWHCIVMAIHQRHCQSDSLPNFQSFFLLNFHQLQERL</sequence>
<evidence type="ECO:0000313" key="1">
    <source>
        <dbReference type="EMBL" id="VDN85425.1"/>
    </source>
</evidence>